<dbReference type="Proteomes" id="UP001152759">
    <property type="component" value="Chromosome 8"/>
</dbReference>
<accession>A0A9P0ALU9</accession>
<keyword evidence="4" id="KW-1185">Reference proteome</keyword>
<name>A0A9P0ALU9_BEMTA</name>
<evidence type="ECO:0000259" key="2">
    <source>
        <dbReference type="SMART" id="SM00382"/>
    </source>
</evidence>
<dbReference type="InterPro" id="IPR003593">
    <property type="entry name" value="AAA+_ATPase"/>
</dbReference>
<gene>
    <name evidence="3" type="ORF">BEMITA_LOCUS12460</name>
</gene>
<feature type="domain" description="AAA+ ATPase" evidence="2">
    <location>
        <begin position="1371"/>
        <end position="1590"/>
    </location>
</feature>
<dbReference type="EMBL" id="OU963869">
    <property type="protein sequence ID" value="CAH0394127.1"/>
    <property type="molecule type" value="Genomic_DNA"/>
</dbReference>
<dbReference type="SMART" id="SM00382">
    <property type="entry name" value="AAA"/>
    <property type="match status" value="3"/>
</dbReference>
<feature type="chain" id="PRO_5040231417" description="AAA+ ATPase domain-containing protein" evidence="1">
    <location>
        <begin position="29"/>
        <end position="1992"/>
    </location>
</feature>
<evidence type="ECO:0000313" key="4">
    <source>
        <dbReference type="Proteomes" id="UP001152759"/>
    </source>
</evidence>
<protein>
    <recommendedName>
        <fullName evidence="2">AAA+ ATPase domain-containing protein</fullName>
    </recommendedName>
</protein>
<sequence length="1992" mass="227322">MTPTALMQHVILVTCAFMISRTFPQALADWVDEEKKKLADSLNADSENLHTPLPPKMDENDFLGTHHSQDLVSSNSEFAKIRHSRAFVDKTLFLYEWLNFRPKRWYVTAPPGFGKSALAMMAVQFLNASFEIVNGTTKFHDKYKTAAYELFQGTKIFEMNEFIDEQFHNYAVIYIDLAPLSNTTEATFTEMDDFHSKDFHRYFKIVIKKMMNYYPSLLHHPRLSDAEKRSLKGYLEDGMDPDVGPPKFWNSAAFLRYLLKRYLRLDVIIIVDNYDALCKPAIFGDFHQVQRPYLASYLINFSGMITSNTLTSVLYLGSFNTIELMLKQPGQLGFHKLANPITHTPFSHEKKLAKYFGLSKQEVADILSKYSMEDHFQIVNDLLNGHAVLKSSLTLFNTKSVLSYIENRNSSPSALIMPLTAEFLNHYGRMFESEWVVNFVTQCTYTDRAKIKIPPVLKISFASFTRITHLISNMTTARGIKSLSIEHATSFIIFLRFLGLISTRDETANVYKLRTSSRIDAEIMNDYVYRSGSIQNLFKISAEDDLAMVAAVKGLAPNNDSVQSLGEAIFRIVKLKAPEAEHQLKSLIYVYSKKVATEHGEDFSMEAGITAPLGLVPSSSEFSTIRNSRAFVDKTLFLHEWLTHRPKHWYVTAPPGFGKSALAKMAVQFLNASFDIINGVEKFHEKNKTSAYELFQGTNIFEMKEFFNKHFQNYSVIYVDLAPLSNTTEAIFRKDDDFHTQDFHEYFKMVIKNMVSYYPSLIVHQNLTYPERKSLREYLEQGMEISNPRPALFWNSVSFLRNLLKRCLKKDVVVIMDSYDALCKPSMIGTFAKVLRPYLASYIINLNKMIVQHIPTITLYFGSINTVELMLMKPSNLSNSKSPDILHTAFSTDEHIAKYFGLSQREVADILVKFSMEDHFQKINNLLNGHAILRTNLTLFNTKHVFSYIENRNSSPSAFFMPFTDEILHHYEKLFTCEWLCNVVSQCIYEDNTEIMLSPVLVMSFATFTRLSIAKDNITGPHGRENLSLERTTSFIKILQFLGLISAVYETHNVYDFRVSSQSDAELLNKYLYSSNSMQKLFRVSAEDELAIIRALKGLSPDDPSIYFLGEAIQNIVRIRAPDAEYQVKSLIYVCSRKVATQYNEEFAMEAGIVAPTTNNLRLQGSFRPSERIDLILILKKKRMGVILTSKFDANVTAVLKEMGDRRYVEVLDSDSRFSEFNIKVKMLIGISVSRNKSVEIAAEVWNQNGKTTLQHVIINNQLHSFLETRMTLRVLMKRVTVLTCVFMISVLIPRSLADWVDEEKKKLADSLNADSEHLHEPLRPKMDEKNFFGTHHSQDLVSLSSEFAEIRNSRAFVDKTLFLYEWLNFRPKRWYVTAPPGFGKSALAKMAVQFLNASLEIVNGAIKFHDKYKTAAYELFQGTNIFKMKEFVEERFHKYAVIYIDLAPLSNTTEATFTEMDDFHSKDFHRYFKMVIKRMMNHYPSLLHHQGLSDAERRSFKGYLEEGMDPDVSPPKFWNSASFLLHLLKKYLELDVIVIIDNYDALCIPTMFGDFQRVQRPYLASYLINFSGMTASNALTTVLYLGSFNTIELMLKKPSQTAIHKKANQITHTPFSNERKLAQFFGLSKEEVAGILSKYSMEDHFKIVNDLLNGHAVLASSLTLFNTKSVLSYIESRNSSPSALVMPLTAEIMYLYRKMFESDWVSNVVTQCIYEDKTKIAIPAAVKISFASFTSITRITHLISNFTADRGMRDLSLEHATAFIIFLQFLGLISTSYEKFNVYSIRASSCSDAEIMNDYVYRSGSIQNSFNISAEDDLAMVAAVKGLALNNDSVQSLGEAISRIVKLKAPEAEHQLKSLIYVYSKKVATEHSEDYSMEAGITAPVVSDVKPTGGVKPDAAKRIDVVLLRRKQGIGIIIQSKLNSNATSVLNFMSNFGYFKIFDSDPRFSKLKIKDTILIAISVAPEKSVEIAAEVWHHNNKTTLNHVILTI</sequence>
<reference evidence="3" key="1">
    <citation type="submission" date="2021-12" db="EMBL/GenBank/DDBJ databases">
        <authorList>
            <person name="King R."/>
        </authorList>
    </citation>
    <scope>NUCLEOTIDE SEQUENCE</scope>
</reference>
<evidence type="ECO:0000256" key="1">
    <source>
        <dbReference type="SAM" id="SignalP"/>
    </source>
</evidence>
<feature type="domain" description="AAA+ ATPase" evidence="2">
    <location>
        <begin position="645"/>
        <end position="865"/>
    </location>
</feature>
<dbReference type="InterPro" id="IPR027417">
    <property type="entry name" value="P-loop_NTPase"/>
</dbReference>
<dbReference type="SUPFAM" id="SSF52540">
    <property type="entry name" value="P-loop containing nucleoside triphosphate hydrolases"/>
    <property type="match status" value="1"/>
</dbReference>
<organism evidence="3 4">
    <name type="scientific">Bemisia tabaci</name>
    <name type="common">Sweetpotato whitefly</name>
    <name type="synonym">Aleurodes tabaci</name>
    <dbReference type="NCBI Taxonomy" id="7038"/>
    <lineage>
        <taxon>Eukaryota</taxon>
        <taxon>Metazoa</taxon>
        <taxon>Ecdysozoa</taxon>
        <taxon>Arthropoda</taxon>
        <taxon>Hexapoda</taxon>
        <taxon>Insecta</taxon>
        <taxon>Pterygota</taxon>
        <taxon>Neoptera</taxon>
        <taxon>Paraneoptera</taxon>
        <taxon>Hemiptera</taxon>
        <taxon>Sternorrhyncha</taxon>
        <taxon>Aleyrodoidea</taxon>
        <taxon>Aleyrodidae</taxon>
        <taxon>Aleyrodinae</taxon>
        <taxon>Bemisia</taxon>
    </lineage>
</organism>
<feature type="domain" description="AAA+ ATPase" evidence="2">
    <location>
        <begin position="101"/>
        <end position="320"/>
    </location>
</feature>
<evidence type="ECO:0000313" key="3">
    <source>
        <dbReference type="EMBL" id="CAH0394127.1"/>
    </source>
</evidence>
<proteinExistence type="predicted"/>
<keyword evidence="1" id="KW-0732">Signal</keyword>
<feature type="signal peptide" evidence="1">
    <location>
        <begin position="1"/>
        <end position="28"/>
    </location>
</feature>